<organism evidence="1 2">
    <name type="scientific">Falsiroseomonas tokyonensis</name>
    <dbReference type="NCBI Taxonomy" id="430521"/>
    <lineage>
        <taxon>Bacteria</taxon>
        <taxon>Pseudomonadati</taxon>
        <taxon>Pseudomonadota</taxon>
        <taxon>Alphaproteobacteria</taxon>
        <taxon>Acetobacterales</taxon>
        <taxon>Roseomonadaceae</taxon>
        <taxon>Falsiroseomonas</taxon>
    </lineage>
</organism>
<dbReference type="EMBL" id="JBHRSB010000001">
    <property type="protein sequence ID" value="MFC2999094.1"/>
    <property type="molecule type" value="Genomic_DNA"/>
</dbReference>
<evidence type="ECO:0000313" key="1">
    <source>
        <dbReference type="EMBL" id="MFC2999094.1"/>
    </source>
</evidence>
<name>A0ABV7BQU7_9PROT</name>
<evidence type="ECO:0000313" key="2">
    <source>
        <dbReference type="Proteomes" id="UP001595420"/>
    </source>
</evidence>
<keyword evidence="2" id="KW-1185">Reference proteome</keyword>
<proteinExistence type="predicted"/>
<comment type="caution">
    <text evidence="1">The sequence shown here is derived from an EMBL/GenBank/DDBJ whole genome shotgun (WGS) entry which is preliminary data.</text>
</comment>
<protein>
    <submittedName>
        <fullName evidence="1">Uncharacterized protein</fullName>
    </submittedName>
</protein>
<dbReference type="RefSeq" id="WP_216834897.1">
    <property type="nucleotide sequence ID" value="NZ_JAFNJS010000001.1"/>
</dbReference>
<accession>A0ABV7BQU7</accession>
<dbReference type="Proteomes" id="UP001595420">
    <property type="component" value="Unassembled WGS sequence"/>
</dbReference>
<gene>
    <name evidence="1" type="ORF">ACFOD3_04255</name>
</gene>
<reference evidence="2" key="1">
    <citation type="journal article" date="2019" name="Int. J. Syst. Evol. Microbiol.">
        <title>The Global Catalogue of Microorganisms (GCM) 10K type strain sequencing project: providing services to taxonomists for standard genome sequencing and annotation.</title>
        <authorList>
            <consortium name="The Broad Institute Genomics Platform"/>
            <consortium name="The Broad Institute Genome Sequencing Center for Infectious Disease"/>
            <person name="Wu L."/>
            <person name="Ma J."/>
        </authorList>
    </citation>
    <scope>NUCLEOTIDE SEQUENCE [LARGE SCALE GENOMIC DNA]</scope>
    <source>
        <strain evidence="2">CGMCC 1.16855</strain>
    </source>
</reference>
<sequence length="92" mass="9761">MPFDFVPPGSLAPLPIDAGTIHGVPRHELVAHALEQISPALRGAVAEIEVSGGGQFVHMGMVFDQVAWRAIWRRPGLPVASGSFPVWNGSPV</sequence>